<comment type="similarity">
    <text evidence="1">Belongs to the SURF1 family.</text>
</comment>
<organism evidence="2 3">
    <name type="scientific">Zobellella aerophila</name>
    <dbReference type="NCBI Taxonomy" id="870480"/>
    <lineage>
        <taxon>Bacteria</taxon>
        <taxon>Pseudomonadati</taxon>
        <taxon>Pseudomonadota</taxon>
        <taxon>Gammaproteobacteria</taxon>
        <taxon>Aeromonadales</taxon>
        <taxon>Aeromonadaceae</taxon>
        <taxon>Zobellella</taxon>
    </lineage>
</organism>
<evidence type="ECO:0000256" key="1">
    <source>
        <dbReference type="RuleBase" id="RU363076"/>
    </source>
</evidence>
<protein>
    <recommendedName>
        <fullName evidence="1">SURF1-like protein</fullName>
    </recommendedName>
</protein>
<evidence type="ECO:0000313" key="2">
    <source>
        <dbReference type="EMBL" id="GAA3544060.1"/>
    </source>
</evidence>
<name>A0ABP6W3T1_9GAMM</name>
<reference evidence="3" key="1">
    <citation type="journal article" date="2019" name="Int. J. Syst. Evol. Microbiol.">
        <title>The Global Catalogue of Microorganisms (GCM) 10K type strain sequencing project: providing services to taxonomists for standard genome sequencing and annotation.</title>
        <authorList>
            <consortium name="The Broad Institute Genomics Platform"/>
            <consortium name="The Broad Institute Genome Sequencing Center for Infectious Disease"/>
            <person name="Wu L."/>
            <person name="Ma J."/>
        </authorList>
    </citation>
    <scope>NUCLEOTIDE SEQUENCE [LARGE SCALE GENOMIC DNA]</scope>
    <source>
        <strain evidence="3">JCM 17110</strain>
    </source>
</reference>
<comment type="caution">
    <text evidence="2">The sequence shown here is derived from an EMBL/GenBank/DDBJ whole genome shotgun (WGS) entry which is preliminary data.</text>
</comment>
<dbReference type="PROSITE" id="PS50895">
    <property type="entry name" value="SURF1"/>
    <property type="match status" value="1"/>
</dbReference>
<keyword evidence="1" id="KW-0472">Membrane</keyword>
<keyword evidence="1" id="KW-0812">Transmembrane</keyword>
<comment type="caution">
    <text evidence="1">Lacks conserved residue(s) required for the propagation of feature annotation.</text>
</comment>
<keyword evidence="1" id="KW-1003">Cell membrane</keyword>
<keyword evidence="3" id="KW-1185">Reference proteome</keyword>
<dbReference type="InterPro" id="IPR002994">
    <property type="entry name" value="Surf1/Shy1"/>
</dbReference>
<sequence>MRGLLVLTGVMIALMTVMGVWQLSRAEEKRQLQLEWDSRSQIELELAEALAVNAPFGHRLRVSGVYLAGGDLFLDNQIEQGRVGYRLVRPLQTAAGLLAVDLGWVEAGADRRRLPVVSPPDEDSIELSGFIVRPYLPPLSLSSHRQDLVSARVQSLQPELLARQWGEPVQPFVLKLVEGDALESGWQPVVMGPERHTGYAIQWFVMALAVLITGLMFYRRWHEA</sequence>
<comment type="subcellular location">
    <subcellularLocation>
        <location evidence="1">Cell membrane</location>
        <topology evidence="1">Multi-pass membrane protein</topology>
    </subcellularLocation>
</comment>
<feature type="transmembrane region" description="Helical" evidence="1">
    <location>
        <begin position="199"/>
        <end position="218"/>
    </location>
</feature>
<evidence type="ECO:0000313" key="3">
    <source>
        <dbReference type="Proteomes" id="UP001500795"/>
    </source>
</evidence>
<dbReference type="EMBL" id="BAABCX010000003">
    <property type="protein sequence ID" value="GAA3544060.1"/>
    <property type="molecule type" value="Genomic_DNA"/>
</dbReference>
<proteinExistence type="inferred from homology"/>
<gene>
    <name evidence="2" type="ORF">GCM10022394_25110</name>
</gene>
<dbReference type="Proteomes" id="UP001500795">
    <property type="component" value="Unassembled WGS sequence"/>
</dbReference>
<accession>A0ABP6W3T1</accession>
<dbReference type="CDD" id="cd06662">
    <property type="entry name" value="SURF1"/>
    <property type="match status" value="1"/>
</dbReference>
<keyword evidence="1" id="KW-1133">Transmembrane helix</keyword>
<dbReference type="Pfam" id="PF02104">
    <property type="entry name" value="SURF1"/>
    <property type="match status" value="1"/>
</dbReference>